<dbReference type="EC" id="2.7.1.180" evidence="2 11"/>
<dbReference type="GO" id="GO:0016740">
    <property type="term" value="F:transferase activity"/>
    <property type="evidence" value="ECO:0007669"/>
    <property type="project" value="UniProtKB-KW"/>
</dbReference>
<evidence type="ECO:0000256" key="11">
    <source>
        <dbReference type="PIRNR" id="PIRNR006268"/>
    </source>
</evidence>
<keyword evidence="8 11" id="KW-0460">Magnesium</keyword>
<dbReference type="InterPro" id="IPR003374">
    <property type="entry name" value="ApbE-like_sf"/>
</dbReference>
<evidence type="ECO:0000256" key="10">
    <source>
        <dbReference type="ARBA" id="ARBA00048540"/>
    </source>
</evidence>
<evidence type="ECO:0000256" key="6">
    <source>
        <dbReference type="ARBA" id="ARBA00022723"/>
    </source>
</evidence>
<name>A0ABN1F9K8_9PROT</name>
<dbReference type="PANTHER" id="PTHR30040">
    <property type="entry name" value="THIAMINE BIOSYNTHESIS LIPOPROTEIN APBE"/>
    <property type="match status" value="1"/>
</dbReference>
<evidence type="ECO:0000256" key="3">
    <source>
        <dbReference type="ARBA" id="ARBA00016337"/>
    </source>
</evidence>
<dbReference type="PANTHER" id="PTHR30040:SF2">
    <property type="entry name" value="FAD:PROTEIN FMN TRANSFERASE"/>
    <property type="match status" value="1"/>
</dbReference>
<dbReference type="SUPFAM" id="SSF143631">
    <property type="entry name" value="ApbE-like"/>
    <property type="match status" value="1"/>
</dbReference>
<dbReference type="RefSeq" id="WP_166937330.1">
    <property type="nucleotide sequence ID" value="NZ_BAAADD010000012.1"/>
</dbReference>
<keyword evidence="13" id="KW-1185">Reference proteome</keyword>
<comment type="cofactor">
    <cofactor evidence="1">
        <name>Mg(2+)</name>
        <dbReference type="ChEBI" id="CHEBI:18420"/>
    </cofactor>
</comment>
<evidence type="ECO:0000256" key="5">
    <source>
        <dbReference type="ARBA" id="ARBA00022679"/>
    </source>
</evidence>
<organism evidence="12 13">
    <name type="scientific">Rhizomicrobium electricum</name>
    <dbReference type="NCBI Taxonomy" id="480070"/>
    <lineage>
        <taxon>Bacteria</taxon>
        <taxon>Pseudomonadati</taxon>
        <taxon>Pseudomonadota</taxon>
        <taxon>Alphaproteobacteria</taxon>
        <taxon>Micropepsales</taxon>
        <taxon>Micropepsaceae</taxon>
        <taxon>Rhizomicrobium</taxon>
    </lineage>
</organism>
<dbReference type="PIRSF" id="PIRSF006268">
    <property type="entry name" value="ApbE"/>
    <property type="match status" value="1"/>
</dbReference>
<comment type="caution">
    <text evidence="12">The sequence shown here is derived from an EMBL/GenBank/DDBJ whole genome shotgun (WGS) entry which is preliminary data.</text>
</comment>
<dbReference type="Pfam" id="PF02424">
    <property type="entry name" value="ApbE"/>
    <property type="match status" value="1"/>
</dbReference>
<sequence>MPSENFSAGMTQSGRDTLYVFQAMATPCEVRLETLNFTLAEHVARVVETETRRIEQKFSRYRSDSVISRINAAGGAPVEVDTETAMLLDFADQCHRLSDGLFDITSGVLRRIWRFDGSDRVPDAAQVNAVLPQIGWNKVKWQAPFLTLADGMEIDFGGLAKEYAVDRAVALARQITETPTLVNFGGDLCVSGPRADGSRWKVAIESVDRSGNMAAMLELSHGALATSGDARRFLLKDGVRYGHILNPKTGWPIVAAPRSVTVAAATCVEAGMTATMTILQGKNAERFLKREGVKAWCIR</sequence>
<dbReference type="InterPro" id="IPR024932">
    <property type="entry name" value="ApbE"/>
</dbReference>
<keyword evidence="7 11" id="KW-0274">FAD</keyword>
<gene>
    <name evidence="12" type="ORF">GCM10008942_38450</name>
</gene>
<protein>
    <recommendedName>
        <fullName evidence="3 11">FAD:protein FMN transferase</fullName>
        <ecNumber evidence="2 11">2.7.1.180</ecNumber>
    </recommendedName>
    <alternativeName>
        <fullName evidence="9 11">Flavin transferase</fullName>
    </alternativeName>
</protein>
<evidence type="ECO:0000256" key="1">
    <source>
        <dbReference type="ARBA" id="ARBA00001946"/>
    </source>
</evidence>
<accession>A0ABN1F9K8</accession>
<evidence type="ECO:0000256" key="4">
    <source>
        <dbReference type="ARBA" id="ARBA00022630"/>
    </source>
</evidence>
<evidence type="ECO:0000256" key="2">
    <source>
        <dbReference type="ARBA" id="ARBA00011955"/>
    </source>
</evidence>
<evidence type="ECO:0000313" key="12">
    <source>
        <dbReference type="EMBL" id="GAA0585797.1"/>
    </source>
</evidence>
<dbReference type="Proteomes" id="UP001499951">
    <property type="component" value="Unassembled WGS sequence"/>
</dbReference>
<dbReference type="Gene3D" id="3.10.520.10">
    <property type="entry name" value="ApbE-like domains"/>
    <property type="match status" value="1"/>
</dbReference>
<keyword evidence="6 11" id="KW-0479">Metal-binding</keyword>
<evidence type="ECO:0000256" key="8">
    <source>
        <dbReference type="ARBA" id="ARBA00022842"/>
    </source>
</evidence>
<proteinExistence type="inferred from homology"/>
<evidence type="ECO:0000313" key="13">
    <source>
        <dbReference type="Proteomes" id="UP001499951"/>
    </source>
</evidence>
<dbReference type="EMBL" id="BAAADD010000012">
    <property type="protein sequence ID" value="GAA0585797.1"/>
    <property type="molecule type" value="Genomic_DNA"/>
</dbReference>
<reference evidence="12 13" key="1">
    <citation type="journal article" date="2019" name="Int. J. Syst. Evol. Microbiol.">
        <title>The Global Catalogue of Microorganisms (GCM) 10K type strain sequencing project: providing services to taxonomists for standard genome sequencing and annotation.</title>
        <authorList>
            <consortium name="The Broad Institute Genomics Platform"/>
            <consortium name="The Broad Institute Genome Sequencing Center for Infectious Disease"/>
            <person name="Wu L."/>
            <person name="Ma J."/>
        </authorList>
    </citation>
    <scope>NUCLEOTIDE SEQUENCE [LARGE SCALE GENOMIC DNA]</scope>
    <source>
        <strain evidence="12 13">JCM 15089</strain>
    </source>
</reference>
<comment type="similarity">
    <text evidence="11">Belongs to the ApbE family.</text>
</comment>
<comment type="catalytic activity">
    <reaction evidence="10 11">
        <text>L-threonyl-[protein] + FAD = FMN-L-threonyl-[protein] + AMP + H(+)</text>
        <dbReference type="Rhea" id="RHEA:36847"/>
        <dbReference type="Rhea" id="RHEA-COMP:11060"/>
        <dbReference type="Rhea" id="RHEA-COMP:11061"/>
        <dbReference type="ChEBI" id="CHEBI:15378"/>
        <dbReference type="ChEBI" id="CHEBI:30013"/>
        <dbReference type="ChEBI" id="CHEBI:57692"/>
        <dbReference type="ChEBI" id="CHEBI:74257"/>
        <dbReference type="ChEBI" id="CHEBI:456215"/>
        <dbReference type="EC" id="2.7.1.180"/>
    </reaction>
</comment>
<keyword evidence="5 11" id="KW-0808">Transferase</keyword>
<keyword evidence="4 11" id="KW-0285">Flavoprotein</keyword>
<evidence type="ECO:0000256" key="7">
    <source>
        <dbReference type="ARBA" id="ARBA00022827"/>
    </source>
</evidence>
<evidence type="ECO:0000256" key="9">
    <source>
        <dbReference type="ARBA" id="ARBA00031306"/>
    </source>
</evidence>